<sequence length="373" mass="41581">MDCGMRFVSYFLQHISKLSLRTTIHSPRLQFIRCESIAAEKLVYSEYGDPVKVVRQEKEKLPAPKENEIVVRMLAAPINPADINTIQGVYAIKPPLPSIPGNEGVGEVISLGTKVTDLRKGDRVLPRANAWGTWRTHAVCDSKEVMKIPDNFGIVEAATMTVNPCTAYRMLRDFVSLSRGETVIQNGANSAAGQYLIQLCRVWGFTSVNIVRNRENIDELKAFLVDLGASYVLTEEELRTTELFRKSVVPKPKLALNCVGGKNALECLRHLDRGGTMVTYGGMSREPVTVPTSALIFKDIRVCGFWMTRWGGDHAGTPEQAEMFQDISKMYAEGNLKAPVHKLIPFSNYKEGLENTMTIKGFTGLKYIIDFQS</sequence>
<evidence type="ECO:0000256" key="2">
    <source>
        <dbReference type="ARBA" id="ARBA00010371"/>
    </source>
</evidence>
<proteinExistence type="inferred from homology"/>
<evidence type="ECO:0000256" key="4">
    <source>
        <dbReference type="ARBA" id="ARBA00022832"/>
    </source>
</evidence>
<dbReference type="InterPro" id="IPR020843">
    <property type="entry name" value="ER"/>
</dbReference>
<keyword evidence="6" id="KW-0809">Transit peptide</keyword>
<dbReference type="AlphaFoldDB" id="A0A2J7PVQ4"/>
<comment type="subcellular location">
    <subcellularLocation>
        <location evidence="1">Mitochondrion</location>
    </subcellularLocation>
</comment>
<comment type="catalytic activity">
    <reaction evidence="14">
        <text>a 2,3-saturated acyl-[ACP] + NADP(+) = a (2E)-enoyl-[ACP] + NADPH + H(+)</text>
        <dbReference type="Rhea" id="RHEA:22564"/>
        <dbReference type="Rhea" id="RHEA-COMP:9925"/>
        <dbReference type="Rhea" id="RHEA-COMP:9926"/>
        <dbReference type="ChEBI" id="CHEBI:15378"/>
        <dbReference type="ChEBI" id="CHEBI:57783"/>
        <dbReference type="ChEBI" id="CHEBI:58349"/>
        <dbReference type="ChEBI" id="CHEBI:78784"/>
        <dbReference type="ChEBI" id="CHEBI:78785"/>
        <dbReference type="EC" id="1.3.1.104"/>
    </reaction>
</comment>
<protein>
    <recommendedName>
        <fullName evidence="12">Enoyl-[acyl-carrier-protein] reductase, mitochondrial</fullName>
        <ecNumber evidence="11">1.3.1.104</ecNumber>
    </recommendedName>
    <alternativeName>
        <fullName evidence="13">2-enoyl thioester reductase</fullName>
    </alternativeName>
</protein>
<dbReference type="InterPro" id="IPR051034">
    <property type="entry name" value="Mito_Enoyl-ACP_Reductase"/>
</dbReference>
<dbReference type="Pfam" id="PF08240">
    <property type="entry name" value="ADH_N"/>
    <property type="match status" value="1"/>
</dbReference>
<dbReference type="InterPro" id="IPR011032">
    <property type="entry name" value="GroES-like_sf"/>
</dbReference>
<dbReference type="SMART" id="SM00829">
    <property type="entry name" value="PKS_ER"/>
    <property type="match status" value="1"/>
</dbReference>
<evidence type="ECO:0000256" key="5">
    <source>
        <dbReference type="ARBA" id="ARBA00022857"/>
    </source>
</evidence>
<dbReference type="OrthoDB" id="7482721at2759"/>
<dbReference type="CDD" id="cd08290">
    <property type="entry name" value="ETR"/>
    <property type="match status" value="1"/>
</dbReference>
<keyword evidence="4" id="KW-0276">Fatty acid metabolism</keyword>
<keyword evidence="9" id="KW-0496">Mitochondrion</keyword>
<evidence type="ECO:0000256" key="1">
    <source>
        <dbReference type="ARBA" id="ARBA00004173"/>
    </source>
</evidence>
<evidence type="ECO:0000256" key="3">
    <source>
        <dbReference type="ARBA" id="ARBA00022516"/>
    </source>
</evidence>
<dbReference type="GO" id="GO:0006633">
    <property type="term" value="P:fatty acid biosynthetic process"/>
    <property type="evidence" value="ECO:0007669"/>
    <property type="project" value="UniProtKB-KW"/>
</dbReference>
<evidence type="ECO:0000313" key="16">
    <source>
        <dbReference type="EMBL" id="PNF20418.1"/>
    </source>
</evidence>
<evidence type="ECO:0000256" key="8">
    <source>
        <dbReference type="ARBA" id="ARBA00023098"/>
    </source>
</evidence>
<evidence type="ECO:0000256" key="7">
    <source>
        <dbReference type="ARBA" id="ARBA00023002"/>
    </source>
</evidence>
<keyword evidence="10" id="KW-0275">Fatty acid biosynthesis</keyword>
<comment type="similarity">
    <text evidence="2">Belongs to the zinc-containing alcohol dehydrogenase family. Quinone oxidoreductase subfamily.</text>
</comment>
<organism evidence="16 17">
    <name type="scientific">Cryptotermes secundus</name>
    <dbReference type="NCBI Taxonomy" id="105785"/>
    <lineage>
        <taxon>Eukaryota</taxon>
        <taxon>Metazoa</taxon>
        <taxon>Ecdysozoa</taxon>
        <taxon>Arthropoda</taxon>
        <taxon>Hexapoda</taxon>
        <taxon>Insecta</taxon>
        <taxon>Pterygota</taxon>
        <taxon>Neoptera</taxon>
        <taxon>Polyneoptera</taxon>
        <taxon>Dictyoptera</taxon>
        <taxon>Blattodea</taxon>
        <taxon>Blattoidea</taxon>
        <taxon>Termitoidae</taxon>
        <taxon>Kalotermitidae</taxon>
        <taxon>Cryptotermitinae</taxon>
        <taxon>Cryptotermes</taxon>
    </lineage>
</organism>
<gene>
    <name evidence="16" type="ORF">B7P43_G08144</name>
</gene>
<dbReference type="InParanoid" id="A0A2J7PVQ4"/>
<keyword evidence="5" id="KW-0521">NADP</keyword>
<comment type="caution">
    <text evidence="16">The sequence shown here is derived from an EMBL/GenBank/DDBJ whole genome shotgun (WGS) entry which is preliminary data.</text>
</comment>
<evidence type="ECO:0000259" key="15">
    <source>
        <dbReference type="SMART" id="SM00829"/>
    </source>
</evidence>
<keyword evidence="7" id="KW-0560">Oxidoreductase</keyword>
<dbReference type="FunCoup" id="A0A2J7PVQ4">
    <property type="interactions" value="1961"/>
</dbReference>
<dbReference type="GO" id="GO:0005739">
    <property type="term" value="C:mitochondrion"/>
    <property type="evidence" value="ECO:0007669"/>
    <property type="project" value="UniProtKB-SubCell"/>
</dbReference>
<dbReference type="PANTHER" id="PTHR43981">
    <property type="entry name" value="ENOYL-[ACYL-CARRIER-PROTEIN] REDUCTASE, MITOCHONDRIAL"/>
    <property type="match status" value="1"/>
</dbReference>
<accession>A0A2J7PVQ4</accession>
<evidence type="ECO:0000256" key="9">
    <source>
        <dbReference type="ARBA" id="ARBA00023128"/>
    </source>
</evidence>
<feature type="domain" description="Enoyl reductase (ER)" evidence="15">
    <location>
        <begin position="48"/>
        <end position="369"/>
    </location>
</feature>
<reference evidence="16 17" key="1">
    <citation type="submission" date="2017-12" db="EMBL/GenBank/DDBJ databases">
        <title>Hemimetabolous genomes reveal molecular basis of termite eusociality.</title>
        <authorList>
            <person name="Harrison M.C."/>
            <person name="Jongepier E."/>
            <person name="Robertson H.M."/>
            <person name="Arning N."/>
            <person name="Bitard-Feildel T."/>
            <person name="Chao H."/>
            <person name="Childers C.P."/>
            <person name="Dinh H."/>
            <person name="Doddapaneni H."/>
            <person name="Dugan S."/>
            <person name="Gowin J."/>
            <person name="Greiner C."/>
            <person name="Han Y."/>
            <person name="Hu H."/>
            <person name="Hughes D.S.T."/>
            <person name="Huylmans A.-K."/>
            <person name="Kemena C."/>
            <person name="Kremer L.P.M."/>
            <person name="Lee S.L."/>
            <person name="Lopez-Ezquerra A."/>
            <person name="Mallet L."/>
            <person name="Monroy-Kuhn J.M."/>
            <person name="Moser A."/>
            <person name="Murali S.C."/>
            <person name="Muzny D.M."/>
            <person name="Otani S."/>
            <person name="Piulachs M.-D."/>
            <person name="Poelchau M."/>
            <person name="Qu J."/>
            <person name="Schaub F."/>
            <person name="Wada-Katsumata A."/>
            <person name="Worley K.C."/>
            <person name="Xie Q."/>
            <person name="Ylla G."/>
            <person name="Poulsen M."/>
            <person name="Gibbs R.A."/>
            <person name="Schal C."/>
            <person name="Richards S."/>
            <person name="Belles X."/>
            <person name="Korb J."/>
            <person name="Bornberg-Bauer E."/>
        </authorList>
    </citation>
    <scope>NUCLEOTIDE SEQUENCE [LARGE SCALE GENOMIC DNA]</scope>
    <source>
        <tissue evidence="16">Whole body</tissue>
    </source>
</reference>
<dbReference type="Gene3D" id="3.40.50.720">
    <property type="entry name" value="NAD(P)-binding Rossmann-like Domain"/>
    <property type="match status" value="1"/>
</dbReference>
<dbReference type="Proteomes" id="UP000235965">
    <property type="component" value="Unassembled WGS sequence"/>
</dbReference>
<dbReference type="Gene3D" id="3.90.180.10">
    <property type="entry name" value="Medium-chain alcohol dehydrogenases, catalytic domain"/>
    <property type="match status" value="1"/>
</dbReference>
<evidence type="ECO:0000313" key="17">
    <source>
        <dbReference type="Proteomes" id="UP000235965"/>
    </source>
</evidence>
<evidence type="ECO:0000256" key="11">
    <source>
        <dbReference type="ARBA" id="ARBA00038963"/>
    </source>
</evidence>
<keyword evidence="17" id="KW-1185">Reference proteome</keyword>
<evidence type="ECO:0000256" key="10">
    <source>
        <dbReference type="ARBA" id="ARBA00023160"/>
    </source>
</evidence>
<name>A0A2J7PVQ4_9NEOP</name>
<evidence type="ECO:0000256" key="6">
    <source>
        <dbReference type="ARBA" id="ARBA00022946"/>
    </source>
</evidence>
<dbReference type="STRING" id="105785.A0A2J7PVQ4"/>
<dbReference type="InterPro" id="IPR013149">
    <property type="entry name" value="ADH-like_C"/>
</dbReference>
<dbReference type="Pfam" id="PF00107">
    <property type="entry name" value="ADH_zinc_N"/>
    <property type="match status" value="1"/>
</dbReference>
<dbReference type="SUPFAM" id="SSF50129">
    <property type="entry name" value="GroES-like"/>
    <property type="match status" value="1"/>
</dbReference>
<dbReference type="FunFam" id="3.90.180.10:FF:000010">
    <property type="entry name" value="Enoyl-[acyl-carrier-protein] reductase, mitochondrial"/>
    <property type="match status" value="1"/>
</dbReference>
<dbReference type="SUPFAM" id="SSF51735">
    <property type="entry name" value="NAD(P)-binding Rossmann-fold domains"/>
    <property type="match status" value="1"/>
</dbReference>
<evidence type="ECO:0000256" key="12">
    <source>
        <dbReference type="ARBA" id="ARBA00041058"/>
    </source>
</evidence>
<dbReference type="PANTHER" id="PTHR43981:SF2">
    <property type="entry name" value="ENOYL-[ACYL-CARRIER-PROTEIN] REDUCTASE, MITOCHONDRIAL"/>
    <property type="match status" value="1"/>
</dbReference>
<dbReference type="EMBL" id="NEVH01020943">
    <property type="protein sequence ID" value="PNF20418.1"/>
    <property type="molecule type" value="Genomic_DNA"/>
</dbReference>
<dbReference type="FunFam" id="3.40.50.720:FF:000112">
    <property type="entry name" value="Enoyl-[acyl-carrier-protein] reductase 1, mitochondrial"/>
    <property type="match status" value="1"/>
</dbReference>
<evidence type="ECO:0000256" key="13">
    <source>
        <dbReference type="ARBA" id="ARBA00042123"/>
    </source>
</evidence>
<dbReference type="GO" id="GO:0141148">
    <property type="term" value="F:enoyl-[acyl-carrier-protein] reductase (NADPH) activity"/>
    <property type="evidence" value="ECO:0007669"/>
    <property type="project" value="UniProtKB-EC"/>
</dbReference>
<dbReference type="InterPro" id="IPR036291">
    <property type="entry name" value="NAD(P)-bd_dom_sf"/>
</dbReference>
<dbReference type="EC" id="1.3.1.104" evidence="11"/>
<dbReference type="InterPro" id="IPR013154">
    <property type="entry name" value="ADH-like_N"/>
</dbReference>
<evidence type="ECO:0000256" key="14">
    <source>
        <dbReference type="ARBA" id="ARBA00048843"/>
    </source>
</evidence>
<keyword evidence="8" id="KW-0443">Lipid metabolism</keyword>
<keyword evidence="3" id="KW-0444">Lipid biosynthesis</keyword>